<name>A0A4Z2GZK4_9TELE</name>
<feature type="region of interest" description="Disordered" evidence="1">
    <location>
        <begin position="97"/>
        <end position="118"/>
    </location>
</feature>
<evidence type="ECO:0000256" key="1">
    <source>
        <dbReference type="SAM" id="MobiDB-lite"/>
    </source>
</evidence>
<dbReference type="AlphaFoldDB" id="A0A4Z2GZK4"/>
<accession>A0A4Z2GZK4</accession>
<dbReference type="EMBL" id="SRLO01000373">
    <property type="protein sequence ID" value="TNN58680.1"/>
    <property type="molecule type" value="Genomic_DNA"/>
</dbReference>
<evidence type="ECO:0000313" key="3">
    <source>
        <dbReference type="Proteomes" id="UP000314294"/>
    </source>
</evidence>
<comment type="caution">
    <text evidence="2">The sequence shown here is derived from an EMBL/GenBank/DDBJ whole genome shotgun (WGS) entry which is preliminary data.</text>
</comment>
<feature type="compositionally biased region" description="Basic and acidic residues" evidence="1">
    <location>
        <begin position="103"/>
        <end position="118"/>
    </location>
</feature>
<organism evidence="2 3">
    <name type="scientific">Liparis tanakae</name>
    <name type="common">Tanaka's snailfish</name>
    <dbReference type="NCBI Taxonomy" id="230148"/>
    <lineage>
        <taxon>Eukaryota</taxon>
        <taxon>Metazoa</taxon>
        <taxon>Chordata</taxon>
        <taxon>Craniata</taxon>
        <taxon>Vertebrata</taxon>
        <taxon>Euteleostomi</taxon>
        <taxon>Actinopterygii</taxon>
        <taxon>Neopterygii</taxon>
        <taxon>Teleostei</taxon>
        <taxon>Neoteleostei</taxon>
        <taxon>Acanthomorphata</taxon>
        <taxon>Eupercaria</taxon>
        <taxon>Perciformes</taxon>
        <taxon>Cottioidei</taxon>
        <taxon>Cottales</taxon>
        <taxon>Liparidae</taxon>
        <taxon>Liparis</taxon>
    </lineage>
</organism>
<evidence type="ECO:0000313" key="2">
    <source>
        <dbReference type="EMBL" id="TNN58680.1"/>
    </source>
</evidence>
<dbReference type="Proteomes" id="UP000314294">
    <property type="component" value="Unassembled WGS sequence"/>
</dbReference>
<reference evidence="2 3" key="1">
    <citation type="submission" date="2019-03" db="EMBL/GenBank/DDBJ databases">
        <title>First draft genome of Liparis tanakae, snailfish: a comprehensive survey of snailfish specific genes.</title>
        <authorList>
            <person name="Kim W."/>
            <person name="Song I."/>
            <person name="Jeong J.-H."/>
            <person name="Kim D."/>
            <person name="Kim S."/>
            <person name="Ryu S."/>
            <person name="Song J.Y."/>
            <person name="Lee S.K."/>
        </authorList>
    </citation>
    <scope>NUCLEOTIDE SEQUENCE [LARGE SCALE GENOMIC DNA]</scope>
    <source>
        <tissue evidence="2">Muscle</tissue>
    </source>
</reference>
<proteinExistence type="predicted"/>
<protein>
    <submittedName>
        <fullName evidence="2">Uncharacterized protein</fullName>
    </submittedName>
</protein>
<feature type="region of interest" description="Disordered" evidence="1">
    <location>
        <begin position="1"/>
        <end position="28"/>
    </location>
</feature>
<gene>
    <name evidence="2" type="ORF">EYF80_031094</name>
</gene>
<keyword evidence="3" id="KW-1185">Reference proteome</keyword>
<sequence length="118" mass="12984">MSILRPQTEERRAPSAQERGSLKGLLPVGTPTSSASLPAFCRQYCWSSAAAWDTWEPADELTALTGSETLEGKGWRGKAGGERLEGKGWLGFFPNDLSPLQDIENKERRKETPASKFT</sequence>